<reference evidence="1" key="1">
    <citation type="submission" date="2020-06" db="EMBL/GenBank/DDBJ databases">
        <authorList>
            <person name="Dong N."/>
        </authorList>
    </citation>
    <scope>NUCLEOTIDE SEQUENCE</scope>
    <source>
        <strain evidence="1">R1692</strain>
    </source>
</reference>
<reference evidence="1" key="2">
    <citation type="journal article" date="2022" name="Sci. Total Environ.">
        <title>Prevalence, transmission, and molecular epidemiology of tet(X)-positive bacteria among humans, animals, and environmental niches in China: An epidemiological, and genomic-based study.</title>
        <authorList>
            <person name="Dong N."/>
            <person name="Zeng Y."/>
            <person name="Cai C."/>
            <person name="Sun C."/>
            <person name="Lu J."/>
            <person name="Liu C."/>
            <person name="Zhou H."/>
            <person name="Sun Q."/>
            <person name="Shu L."/>
            <person name="Wang H."/>
            <person name="Wang Y."/>
            <person name="Wang S."/>
            <person name="Wu C."/>
            <person name="Chan E.W."/>
            <person name="Chen G."/>
            <person name="Shen Z."/>
            <person name="Chen S."/>
            <person name="Zhang R."/>
        </authorList>
    </citation>
    <scope>NUCLEOTIDE SEQUENCE</scope>
    <source>
        <strain evidence="1">R1692</strain>
    </source>
</reference>
<evidence type="ECO:0000313" key="2">
    <source>
        <dbReference type="Proteomes" id="UP001170954"/>
    </source>
</evidence>
<sequence length="85" mass="10059">MERFFLNLSLKQERQICLILWFKQEREICSEPGKEGLKDYQDPANPKILPFLVQRQMHPANPKILTFPGSKKFHNLLKPKVQNKP</sequence>
<proteinExistence type="predicted"/>
<keyword evidence="2" id="KW-1185">Reference proteome</keyword>
<gene>
    <name evidence="1" type="ORF">HX018_11285</name>
</gene>
<comment type="caution">
    <text evidence="1">The sequence shown here is derived from an EMBL/GenBank/DDBJ whole genome shotgun (WGS) entry which is preliminary data.</text>
</comment>
<organism evidence="1 2">
    <name type="scientific">Sphingobacterium hotanense</name>
    <dbReference type="NCBI Taxonomy" id="649196"/>
    <lineage>
        <taxon>Bacteria</taxon>
        <taxon>Pseudomonadati</taxon>
        <taxon>Bacteroidota</taxon>
        <taxon>Sphingobacteriia</taxon>
        <taxon>Sphingobacteriales</taxon>
        <taxon>Sphingobacteriaceae</taxon>
        <taxon>Sphingobacterium</taxon>
    </lineage>
</organism>
<name>A0ABT7NNQ6_9SPHI</name>
<dbReference type="Proteomes" id="UP001170954">
    <property type="component" value="Unassembled WGS sequence"/>
</dbReference>
<accession>A0ABT7NNQ6</accession>
<protein>
    <submittedName>
        <fullName evidence="1">Uncharacterized protein</fullName>
    </submittedName>
</protein>
<dbReference type="EMBL" id="JACAGK010000030">
    <property type="protein sequence ID" value="MDM1048816.1"/>
    <property type="molecule type" value="Genomic_DNA"/>
</dbReference>
<evidence type="ECO:0000313" key="1">
    <source>
        <dbReference type="EMBL" id="MDM1048816.1"/>
    </source>
</evidence>